<protein>
    <submittedName>
        <fullName evidence="1">O-methylsterigmatocystin oxidoreductase</fullName>
    </submittedName>
</protein>
<accession>A0ACB9Z0P4</accession>
<comment type="caution">
    <text evidence="1">The sequence shown here is derived from an EMBL/GenBank/DDBJ whole genome shotgun (WGS) entry which is preliminary data.</text>
</comment>
<name>A0ACB9Z0P4_9PEZI</name>
<gene>
    <name evidence="1" type="ORF">F4820DRAFT_422011</name>
</gene>
<evidence type="ECO:0000313" key="1">
    <source>
        <dbReference type="EMBL" id="KAI4864896.1"/>
    </source>
</evidence>
<dbReference type="Proteomes" id="UP001497700">
    <property type="component" value="Unassembled WGS sequence"/>
</dbReference>
<dbReference type="EMBL" id="MU393479">
    <property type="protein sequence ID" value="KAI4864896.1"/>
    <property type="molecule type" value="Genomic_DNA"/>
</dbReference>
<sequence>MFTIYLLAFLPFSVLIWRVWRIDHSEFKKIPGPETILARRPQRQLKQWAKEYGELFQVRLNAKTHVYVNSVEAARFIFDKQAIKTSSKAPLPVVFNLVSGCLRFFLMPKGHPWRTLRTVIQSQLTPIRSDTYIPHQEHEAKRLVFDLMTDNENNGKFFDHVKRYTMTGMMRTTYGVGVQSKDDHQLSEIYQILQDFSEATFTKPYLADSLQLLNLLPSCLQWWRKSALGQLNRQRKLWLKLWADLERRIDQQQAQACLAKRWIEVDQVSQNGRQISREQWAFFAGTMIEAGSLSQSSALNDCLRHLAVNPQIQLKAHEELVRAAGLLRSPVVQDRAHCPYVRACVKEILRLVPSTSNGVAHYSTEDVIYKGYRVPKNTVVSLNLWALCHDETRYENPTDFRPDRYMDAATKGGCYENNNRMQPYGPDRFIWGAGRRICPGIYLADNSLFVALAKILWAFEILPPQDQAGKECPIDISEESYEEGRITVPKPFELRFVSRGEQFNRVIIEEYQHSC</sequence>
<evidence type="ECO:0000313" key="2">
    <source>
        <dbReference type="Proteomes" id="UP001497700"/>
    </source>
</evidence>
<organism evidence="1 2">
    <name type="scientific">Hypoxylon rubiginosum</name>
    <dbReference type="NCBI Taxonomy" id="110542"/>
    <lineage>
        <taxon>Eukaryota</taxon>
        <taxon>Fungi</taxon>
        <taxon>Dikarya</taxon>
        <taxon>Ascomycota</taxon>
        <taxon>Pezizomycotina</taxon>
        <taxon>Sordariomycetes</taxon>
        <taxon>Xylariomycetidae</taxon>
        <taxon>Xylariales</taxon>
        <taxon>Hypoxylaceae</taxon>
        <taxon>Hypoxylon</taxon>
    </lineage>
</organism>
<keyword evidence="2" id="KW-1185">Reference proteome</keyword>
<proteinExistence type="predicted"/>
<reference evidence="1 2" key="1">
    <citation type="journal article" date="2022" name="New Phytol.">
        <title>Ecological generalism drives hyperdiversity of secondary metabolite gene clusters in xylarialean endophytes.</title>
        <authorList>
            <person name="Franco M.E.E."/>
            <person name="Wisecaver J.H."/>
            <person name="Arnold A.E."/>
            <person name="Ju Y.M."/>
            <person name="Slot J.C."/>
            <person name="Ahrendt S."/>
            <person name="Moore L.P."/>
            <person name="Eastman K.E."/>
            <person name="Scott K."/>
            <person name="Konkel Z."/>
            <person name="Mondo S.J."/>
            <person name="Kuo A."/>
            <person name="Hayes R.D."/>
            <person name="Haridas S."/>
            <person name="Andreopoulos B."/>
            <person name="Riley R."/>
            <person name="LaButti K."/>
            <person name="Pangilinan J."/>
            <person name="Lipzen A."/>
            <person name="Amirebrahimi M."/>
            <person name="Yan J."/>
            <person name="Adam C."/>
            <person name="Keymanesh K."/>
            <person name="Ng V."/>
            <person name="Louie K."/>
            <person name="Northen T."/>
            <person name="Drula E."/>
            <person name="Henrissat B."/>
            <person name="Hsieh H.M."/>
            <person name="Youens-Clark K."/>
            <person name="Lutzoni F."/>
            <person name="Miadlikowska J."/>
            <person name="Eastwood D.C."/>
            <person name="Hamelin R.C."/>
            <person name="Grigoriev I.V."/>
            <person name="U'Ren J.M."/>
        </authorList>
    </citation>
    <scope>NUCLEOTIDE SEQUENCE [LARGE SCALE GENOMIC DNA]</scope>
    <source>
        <strain evidence="1 2">CBS 119005</strain>
    </source>
</reference>